<evidence type="ECO:0000313" key="3">
    <source>
        <dbReference type="EMBL" id="PVD32816.1"/>
    </source>
</evidence>
<evidence type="ECO:0000313" key="4">
    <source>
        <dbReference type="Proteomes" id="UP000245119"/>
    </source>
</evidence>
<sequence>MPPRAHKVDKREVNSTFFQTKKRQAKRSPVKTKRRPQKAGAIPSSWKLLSDSAKSFILRLFDDGIRLLMLKIPKRSSEKVHRVLTDARNRVAVNLETLKVPPGSHDYISDGSTLVKLRKKRKQLDRRLKSLEESVDLQSKLTESSNTYGMETSTDKSKIMVAGNSKAKIYMNGVWFEEVNSFKYLKAAFSKDGTSTRYPHQDCNSSNAKLDRV</sequence>
<feature type="compositionally biased region" description="Basic residues" evidence="2">
    <location>
        <begin position="20"/>
        <end position="37"/>
    </location>
</feature>
<keyword evidence="1" id="KW-0175">Coiled coil</keyword>
<comment type="caution">
    <text evidence="3">The sequence shown here is derived from an EMBL/GenBank/DDBJ whole genome shotgun (WGS) entry which is preliminary data.</text>
</comment>
<name>A0A2T7PHB7_POMCA</name>
<keyword evidence="4" id="KW-1185">Reference proteome</keyword>
<feature type="coiled-coil region" evidence="1">
    <location>
        <begin position="114"/>
        <end position="141"/>
    </location>
</feature>
<dbReference type="Proteomes" id="UP000245119">
    <property type="component" value="Linkage Group LG4"/>
</dbReference>
<evidence type="ECO:0000256" key="1">
    <source>
        <dbReference type="SAM" id="Coils"/>
    </source>
</evidence>
<dbReference type="AlphaFoldDB" id="A0A2T7PHB7"/>
<evidence type="ECO:0000256" key="2">
    <source>
        <dbReference type="SAM" id="MobiDB-lite"/>
    </source>
</evidence>
<proteinExistence type="predicted"/>
<accession>A0A2T7PHB7</accession>
<gene>
    <name evidence="3" type="ORF">C0Q70_08263</name>
</gene>
<reference evidence="3 4" key="1">
    <citation type="submission" date="2018-04" db="EMBL/GenBank/DDBJ databases">
        <title>The genome of golden apple snail Pomacea canaliculata provides insight into stress tolerance and invasive adaptation.</title>
        <authorList>
            <person name="Liu C."/>
            <person name="Liu B."/>
            <person name="Ren Y."/>
            <person name="Zhang Y."/>
            <person name="Wang H."/>
            <person name="Li S."/>
            <person name="Jiang F."/>
            <person name="Yin L."/>
            <person name="Zhang G."/>
            <person name="Qian W."/>
            <person name="Fan W."/>
        </authorList>
    </citation>
    <scope>NUCLEOTIDE SEQUENCE [LARGE SCALE GENOMIC DNA]</scope>
    <source>
        <strain evidence="3">SZHN2017</strain>
        <tissue evidence="3">Muscle</tissue>
    </source>
</reference>
<protein>
    <submittedName>
        <fullName evidence="3">Uncharacterized protein</fullName>
    </submittedName>
</protein>
<feature type="region of interest" description="Disordered" evidence="2">
    <location>
        <begin position="193"/>
        <end position="213"/>
    </location>
</feature>
<dbReference type="EMBL" id="PZQS01000004">
    <property type="protein sequence ID" value="PVD32816.1"/>
    <property type="molecule type" value="Genomic_DNA"/>
</dbReference>
<organism evidence="3 4">
    <name type="scientific">Pomacea canaliculata</name>
    <name type="common">Golden apple snail</name>
    <dbReference type="NCBI Taxonomy" id="400727"/>
    <lineage>
        <taxon>Eukaryota</taxon>
        <taxon>Metazoa</taxon>
        <taxon>Spiralia</taxon>
        <taxon>Lophotrochozoa</taxon>
        <taxon>Mollusca</taxon>
        <taxon>Gastropoda</taxon>
        <taxon>Caenogastropoda</taxon>
        <taxon>Architaenioglossa</taxon>
        <taxon>Ampullarioidea</taxon>
        <taxon>Ampullariidae</taxon>
        <taxon>Pomacea</taxon>
    </lineage>
</organism>
<feature type="region of interest" description="Disordered" evidence="2">
    <location>
        <begin position="1"/>
        <end position="42"/>
    </location>
</feature>